<keyword evidence="5" id="KW-0862">Zinc</keyword>
<dbReference type="EMBL" id="LT906434">
    <property type="protein sequence ID" value="SNU80737.1"/>
    <property type="molecule type" value="Genomic_DNA"/>
</dbReference>
<evidence type="ECO:0000256" key="3">
    <source>
        <dbReference type="ARBA" id="ARBA00022723"/>
    </source>
</evidence>
<evidence type="ECO:0000313" key="11">
    <source>
        <dbReference type="EMBL" id="SUA48903.1"/>
    </source>
</evidence>
<dbReference type="GO" id="GO:0046872">
    <property type="term" value="F:metal ion binding"/>
    <property type="evidence" value="ECO:0007669"/>
    <property type="project" value="UniProtKB-KW"/>
</dbReference>
<dbReference type="AlphaFoldDB" id="A0A378X8L8"/>
<evidence type="ECO:0000256" key="5">
    <source>
        <dbReference type="ARBA" id="ARBA00022833"/>
    </source>
</evidence>
<protein>
    <submittedName>
        <fullName evidence="11">Peptidase</fullName>
        <ecNumber evidence="11">3.4.24.75</ecNumber>
    </submittedName>
</protein>
<evidence type="ECO:0000256" key="2">
    <source>
        <dbReference type="ARBA" id="ARBA00022670"/>
    </source>
</evidence>
<dbReference type="FunFam" id="2.70.70.10:FF:000006">
    <property type="entry name" value="M23 family peptidase"/>
    <property type="match status" value="1"/>
</dbReference>
<dbReference type="KEGG" id="nzo:SAMEA4504057_2279"/>
<feature type="domain" description="DD-carboxypeptidase/endopeptidase Mpg-like N-terminal" evidence="9">
    <location>
        <begin position="363"/>
        <end position="446"/>
    </location>
</feature>
<comment type="cofactor">
    <cofactor evidence="1">
        <name>Zn(2+)</name>
        <dbReference type="ChEBI" id="CHEBI:29105"/>
    </cofactor>
</comment>
<dbReference type="EC" id="3.4.24.75" evidence="11"/>
<evidence type="ECO:0000313" key="10">
    <source>
        <dbReference type="EMBL" id="SNU80737.1"/>
    </source>
</evidence>
<evidence type="ECO:0000313" key="13">
    <source>
        <dbReference type="Proteomes" id="UP000254055"/>
    </source>
</evidence>
<dbReference type="PANTHER" id="PTHR21666">
    <property type="entry name" value="PEPTIDASE-RELATED"/>
    <property type="match status" value="1"/>
</dbReference>
<dbReference type="InterPro" id="IPR054512">
    <property type="entry name" value="NMB0315-like_N"/>
</dbReference>
<dbReference type="Gene3D" id="2.70.70.10">
    <property type="entry name" value="Glucose Permease (Domain IIA)"/>
    <property type="match status" value="1"/>
</dbReference>
<proteinExistence type="predicted"/>
<keyword evidence="3" id="KW-0479">Metal-binding</keyword>
<dbReference type="GO" id="GO:0006508">
    <property type="term" value="P:proteolysis"/>
    <property type="evidence" value="ECO:0007669"/>
    <property type="project" value="UniProtKB-KW"/>
</dbReference>
<dbReference type="Gene3D" id="3.10.450.350">
    <property type="match status" value="2"/>
</dbReference>
<feature type="region of interest" description="Disordered" evidence="7">
    <location>
        <begin position="1"/>
        <end position="20"/>
    </location>
</feature>
<keyword evidence="4 11" id="KW-0378">Hydrolase</keyword>
<keyword evidence="6" id="KW-0482">Metalloprotease</keyword>
<accession>A0A378X8L8</accession>
<organism evidence="11 13">
    <name type="scientific">Neisseria zoodegmatis</name>
    <dbReference type="NCBI Taxonomy" id="326523"/>
    <lineage>
        <taxon>Bacteria</taxon>
        <taxon>Pseudomonadati</taxon>
        <taxon>Pseudomonadota</taxon>
        <taxon>Betaproteobacteria</taxon>
        <taxon>Neisseriales</taxon>
        <taxon>Neisseriaceae</taxon>
        <taxon>Neisseria</taxon>
    </lineage>
</organism>
<evidence type="ECO:0000256" key="7">
    <source>
        <dbReference type="SAM" id="MobiDB-lite"/>
    </source>
</evidence>
<dbReference type="Pfam" id="PF22310">
    <property type="entry name" value="NMB0315_dom_I"/>
    <property type="match status" value="1"/>
</dbReference>
<dbReference type="PANTHER" id="PTHR21666:SF288">
    <property type="entry name" value="CELL DIVISION PROTEIN YTFB"/>
    <property type="match status" value="1"/>
</dbReference>
<sequence length="733" mass="78458">MKKPLSNFLKAPAQNNDGSLPVVTAESEAHTADNSIVHTETEYIAADAAVLCAEPMMTTPLEVKSVPVEPVVVRPELIHFDAAKPVAAAAEQVEAPVAVEAEEVQEIAEPSAPVTHIVARAKVAAVKSLATGFKPAMNVKPSAFMPQEKTVEIPVAKAAEPVADEPVIEPVVQQVEQVEPETAPIAIQTAEQPVEIEVEASETAAAKVAVEEAVERPSETVAEAAVKTEVKAIETEAPAVQVAAAVSEQRKPAFNPETVVTAPAAVPASARVKGKAAVFKSAVKPIRAAISALPALPAVAAAGRFWQNKPVRWSILGVLLPVSGMVAAYAVNEPQPEKDLYRAERVMEELPPVYVESGIVNGSYWAQEAVQPGDSLTDVLFRIGVSEENIRQVLVHSSIDRDLIQLRAGQSVNVRFDASGDVTDVQFFNDDDNGFRDLVAIEKVNGKWGTSTSAIDMETMPTLRSVQVRTSARGALAQAGVPVEIRESLSEIFTDVVNVEELGEGDSIRLLYNSMYFRGQEMATGDILAAEVVKDGKTYQAYYYSQGKGDEESGSYYDQHGKALHSTDGFNVKPVEYTRISSPYGMRVHPVLHTVKMHTGIDYAAATGTPIRATADGTLTFKGWKGGYGNTVVLTHSNGIETLYAHMSAFSPAEGKVKAGEVIGYVGSTGRSTGPHLHYEVRKNGQHMNPTAIALPTPKLTPTNMAEFRKQQETHSATLAAVRNLPVAVTQLD</sequence>
<evidence type="ECO:0000313" key="12">
    <source>
        <dbReference type="Proteomes" id="UP000215033"/>
    </source>
</evidence>
<dbReference type="Proteomes" id="UP000215033">
    <property type="component" value="Chromosome 1"/>
</dbReference>
<evidence type="ECO:0000259" key="9">
    <source>
        <dbReference type="Pfam" id="PF22310"/>
    </source>
</evidence>
<evidence type="ECO:0000259" key="8">
    <source>
        <dbReference type="Pfam" id="PF01551"/>
    </source>
</evidence>
<dbReference type="InterPro" id="IPR050570">
    <property type="entry name" value="Cell_wall_metabolism_enzyme"/>
</dbReference>
<dbReference type="GO" id="GO:0004222">
    <property type="term" value="F:metalloendopeptidase activity"/>
    <property type="evidence" value="ECO:0007669"/>
    <property type="project" value="TreeGrafter"/>
</dbReference>
<evidence type="ECO:0000256" key="4">
    <source>
        <dbReference type="ARBA" id="ARBA00022801"/>
    </source>
</evidence>
<dbReference type="SUPFAM" id="SSF51261">
    <property type="entry name" value="Duplicated hybrid motif"/>
    <property type="match status" value="1"/>
</dbReference>
<dbReference type="InterPro" id="IPR011055">
    <property type="entry name" value="Dup_hybrid_motif"/>
</dbReference>
<reference evidence="10 12" key="1">
    <citation type="submission" date="2017-06" db="EMBL/GenBank/DDBJ databases">
        <authorList>
            <consortium name="Pathogen Informatics"/>
        </authorList>
    </citation>
    <scope>NUCLEOTIDE SEQUENCE [LARGE SCALE GENOMIC DNA]</scope>
    <source>
        <strain evidence="10 12">NCTC12230</strain>
    </source>
</reference>
<dbReference type="EMBL" id="UGRS01000003">
    <property type="protein sequence ID" value="SUA48903.1"/>
    <property type="molecule type" value="Genomic_DNA"/>
</dbReference>
<evidence type="ECO:0000256" key="6">
    <source>
        <dbReference type="ARBA" id="ARBA00023049"/>
    </source>
</evidence>
<dbReference type="CDD" id="cd12797">
    <property type="entry name" value="M23_peptidase"/>
    <property type="match status" value="1"/>
</dbReference>
<name>A0A378X8L8_9NEIS</name>
<gene>
    <name evidence="11" type="ORF">NCTC12229_02327</name>
    <name evidence="10" type="ORF">SAMEA4504057_02279</name>
</gene>
<reference evidence="11 13" key="2">
    <citation type="submission" date="2018-06" db="EMBL/GenBank/DDBJ databases">
        <authorList>
            <consortium name="Pathogen Informatics"/>
            <person name="Doyle S."/>
        </authorList>
    </citation>
    <scope>NUCLEOTIDE SEQUENCE [LARGE SCALE GENOMIC DNA]</scope>
    <source>
        <strain evidence="11 13">NCTC12229</strain>
    </source>
</reference>
<keyword evidence="2" id="KW-0645">Protease</keyword>
<dbReference type="Pfam" id="PF01551">
    <property type="entry name" value="Peptidase_M23"/>
    <property type="match status" value="1"/>
</dbReference>
<feature type="domain" description="M23ase beta-sheet core" evidence="8">
    <location>
        <begin position="596"/>
        <end position="690"/>
    </location>
</feature>
<dbReference type="InterPro" id="IPR016047">
    <property type="entry name" value="M23ase_b-sheet_dom"/>
</dbReference>
<dbReference type="Proteomes" id="UP000254055">
    <property type="component" value="Unassembled WGS sequence"/>
</dbReference>
<evidence type="ECO:0000256" key="1">
    <source>
        <dbReference type="ARBA" id="ARBA00001947"/>
    </source>
</evidence>